<dbReference type="RefSeq" id="XP_026194179.1">
    <property type="nucleotide sequence ID" value="XM_026338394.1"/>
</dbReference>
<dbReference type="GeneID" id="113147533"/>
<feature type="region of interest" description="Disordered" evidence="1">
    <location>
        <begin position="25"/>
        <end position="73"/>
    </location>
</feature>
<evidence type="ECO:0000256" key="1">
    <source>
        <dbReference type="SAM" id="MobiDB-lite"/>
    </source>
</evidence>
<proteinExistence type="predicted"/>
<evidence type="ECO:0000313" key="3">
    <source>
        <dbReference type="RefSeq" id="XP_026194179.1"/>
    </source>
</evidence>
<accession>A0A6P6S2Z3</accession>
<sequence length="293" mass="30174">MDSMNPWAFSWPLTPENAATWALEKQRQQAAAQLKDSEPPKLRSVRQFEQQKTPAKSLGEGTSTTTPEAGISQKLKQQPQTAAAQLSAGAGQSCYRSRSHSLAAAAAAEAAYQSTTASSPVEKSPPPVKSFKAALFVCSCTAAAAAAAPTLCASYALCCRDTAAVSALASSVYAEGVSWQRIAAAAARIAAAAASDTTKAAAEAAAADGVSACRGAHLRYTDCCSRTYHSPAGAMASGCSYDSNERQVEGSIDVDEHPQHPQQQQSAAAANCSPSIEKAAPVAGYFVRGAQAP</sequence>
<feature type="compositionally biased region" description="Polar residues" evidence="1">
    <location>
        <begin position="47"/>
        <end position="67"/>
    </location>
</feature>
<reference evidence="3" key="1">
    <citation type="submission" date="2025-08" db="UniProtKB">
        <authorList>
            <consortium name="RefSeq"/>
        </authorList>
    </citation>
    <scope>IDENTIFICATION</scope>
</reference>
<name>A0A6P6S2Z3_9EIME</name>
<dbReference type="Proteomes" id="UP000515125">
    <property type="component" value="Unplaced"/>
</dbReference>
<dbReference type="AlphaFoldDB" id="A0A6P6S2Z3"/>
<gene>
    <name evidence="3" type="primary">LOC113147533</name>
</gene>
<evidence type="ECO:0000313" key="2">
    <source>
        <dbReference type="Proteomes" id="UP000515125"/>
    </source>
</evidence>
<organism evidence="2 3">
    <name type="scientific">Cyclospora cayetanensis</name>
    <dbReference type="NCBI Taxonomy" id="88456"/>
    <lineage>
        <taxon>Eukaryota</taxon>
        <taxon>Sar</taxon>
        <taxon>Alveolata</taxon>
        <taxon>Apicomplexa</taxon>
        <taxon>Conoidasida</taxon>
        <taxon>Coccidia</taxon>
        <taxon>Eucoccidiorida</taxon>
        <taxon>Eimeriorina</taxon>
        <taxon>Eimeriidae</taxon>
        <taxon>Cyclospora</taxon>
    </lineage>
</organism>
<keyword evidence="2" id="KW-1185">Reference proteome</keyword>
<protein>
    <submittedName>
        <fullName evidence="3">Antifreeze protein Maxi-like</fullName>
    </submittedName>
</protein>